<reference evidence="1 2" key="1">
    <citation type="submission" date="2020-02" db="EMBL/GenBank/DDBJ databases">
        <title>A chromosome-scale genome assembly of the black bullhead catfish (Ameiurus melas).</title>
        <authorList>
            <person name="Wen M."/>
            <person name="Zham M."/>
            <person name="Cabau C."/>
            <person name="Klopp C."/>
            <person name="Donnadieu C."/>
            <person name="Roques C."/>
            <person name="Bouchez O."/>
            <person name="Lampietro C."/>
            <person name="Jouanno E."/>
            <person name="Herpin A."/>
            <person name="Louis A."/>
            <person name="Berthelot C."/>
            <person name="Parey E."/>
            <person name="Roest-Crollius H."/>
            <person name="Braasch I."/>
            <person name="Postlethwait J."/>
            <person name="Robinson-Rechavi M."/>
            <person name="Echchiki A."/>
            <person name="Begum T."/>
            <person name="Montfort J."/>
            <person name="Schartl M."/>
            <person name="Bobe J."/>
            <person name="Guiguen Y."/>
        </authorList>
    </citation>
    <scope>NUCLEOTIDE SEQUENCE [LARGE SCALE GENOMIC DNA]</scope>
    <source>
        <strain evidence="1">M_S1</strain>
        <tissue evidence="1">Blood</tissue>
    </source>
</reference>
<gene>
    <name evidence="1" type="ORF">AMELA_G00027910</name>
</gene>
<dbReference type="Proteomes" id="UP000593565">
    <property type="component" value="Unassembled WGS sequence"/>
</dbReference>
<organism evidence="1 2">
    <name type="scientific">Ameiurus melas</name>
    <name type="common">Black bullhead</name>
    <name type="synonym">Silurus melas</name>
    <dbReference type="NCBI Taxonomy" id="219545"/>
    <lineage>
        <taxon>Eukaryota</taxon>
        <taxon>Metazoa</taxon>
        <taxon>Chordata</taxon>
        <taxon>Craniata</taxon>
        <taxon>Vertebrata</taxon>
        <taxon>Euteleostomi</taxon>
        <taxon>Actinopterygii</taxon>
        <taxon>Neopterygii</taxon>
        <taxon>Teleostei</taxon>
        <taxon>Ostariophysi</taxon>
        <taxon>Siluriformes</taxon>
        <taxon>Ictaluridae</taxon>
        <taxon>Ameiurus</taxon>
    </lineage>
</organism>
<dbReference type="AlphaFoldDB" id="A0A7J6BD16"/>
<proteinExistence type="predicted"/>
<evidence type="ECO:0000313" key="1">
    <source>
        <dbReference type="EMBL" id="KAF4092966.1"/>
    </source>
</evidence>
<accession>A0A7J6BD16</accession>
<name>A0A7J6BD16_AMEME</name>
<evidence type="ECO:0000313" key="2">
    <source>
        <dbReference type="Proteomes" id="UP000593565"/>
    </source>
</evidence>
<sequence>MVPPTVTHNAPVTRLLLGDRTWTRSALSIRTYSLSCSQATDRQRKGSILLLCYHLFTGSIQGSSIQD</sequence>
<comment type="caution">
    <text evidence="1">The sequence shown here is derived from an EMBL/GenBank/DDBJ whole genome shotgun (WGS) entry which is preliminary data.</text>
</comment>
<dbReference type="EMBL" id="JAAGNN010000002">
    <property type="protein sequence ID" value="KAF4092966.1"/>
    <property type="molecule type" value="Genomic_DNA"/>
</dbReference>
<protein>
    <submittedName>
        <fullName evidence="1">Uncharacterized protein</fullName>
    </submittedName>
</protein>
<keyword evidence="2" id="KW-1185">Reference proteome</keyword>